<accession>D2UE77</accession>
<dbReference type="EMBL" id="FP565176">
    <property type="protein sequence ID" value="CBA16299.1"/>
    <property type="molecule type" value="Genomic_DNA"/>
</dbReference>
<protein>
    <submittedName>
        <fullName evidence="1">Uncharacterized protein</fullName>
    </submittedName>
</protein>
<keyword evidence="2" id="KW-1185">Reference proteome</keyword>
<sequence length="58" mass="6928">MMRRSCLHWFRWSVVPSAMAIGTTSQRWLPRSTALVLRTPLIARRDRVIQWLRDECCI</sequence>
<dbReference type="KEGG" id="xal:XALC_1805"/>
<evidence type="ECO:0000313" key="1">
    <source>
        <dbReference type="EMBL" id="CBA16299.1"/>
    </source>
</evidence>
<organism evidence="1 2">
    <name type="scientific">Xanthomonas albilineans (strain GPE PC73 / CFBP 7063)</name>
    <dbReference type="NCBI Taxonomy" id="380358"/>
    <lineage>
        <taxon>Bacteria</taxon>
        <taxon>Pseudomonadati</taxon>
        <taxon>Pseudomonadota</taxon>
        <taxon>Gammaproteobacteria</taxon>
        <taxon>Lysobacterales</taxon>
        <taxon>Lysobacteraceae</taxon>
        <taxon>Xanthomonas</taxon>
    </lineage>
</organism>
<reference evidence="1 2" key="1">
    <citation type="journal article" date="2009" name="BMC Genomics">
        <title>The complete genome sequence of Xanthomonas albilineans provides new insights into the reductive genome evolution of the xylem-limited Xanthomonadaceae.</title>
        <authorList>
            <person name="Pieretti I."/>
            <person name="Royer M."/>
            <person name="Barbe V."/>
            <person name="Carrere S."/>
            <person name="Koebnik R."/>
            <person name="Cociancich S."/>
            <person name="Couloux A."/>
            <person name="Darrasse A."/>
            <person name="Gouzy J."/>
            <person name="Jacques M.A."/>
            <person name="Lauber E."/>
            <person name="Manceau C."/>
            <person name="Mangenot S."/>
            <person name="Poussier S."/>
            <person name="Segurens B."/>
            <person name="Szurek B."/>
            <person name="Verdier V."/>
            <person name="Arlat M."/>
            <person name="Rott P."/>
        </authorList>
    </citation>
    <scope>NUCLEOTIDE SEQUENCE [LARGE SCALE GENOMIC DNA]</scope>
    <source>
        <strain evidence="2">GPE PC73 / CFBP 7063</strain>
    </source>
</reference>
<dbReference type="Proteomes" id="UP000001890">
    <property type="component" value="Chromosome"/>
</dbReference>
<proteinExistence type="predicted"/>
<name>D2UE77_XANAP</name>
<evidence type="ECO:0000313" key="2">
    <source>
        <dbReference type="Proteomes" id="UP000001890"/>
    </source>
</evidence>
<gene>
    <name evidence="1" type="ordered locus">XALc_1805</name>
</gene>
<dbReference type="AlphaFoldDB" id="D2UE77"/>